<dbReference type="Proteomes" id="UP000572817">
    <property type="component" value="Unassembled WGS sequence"/>
</dbReference>
<evidence type="ECO:0000313" key="3">
    <source>
        <dbReference type="Proteomes" id="UP000572817"/>
    </source>
</evidence>
<reference evidence="2" key="1">
    <citation type="submission" date="2020-04" db="EMBL/GenBank/DDBJ databases">
        <title>Genome Assembly and Annotation of Botryosphaeria dothidea sdau 11-99, a Latent Pathogen of Apple Fruit Ring Rot in China.</title>
        <authorList>
            <person name="Yu C."/>
            <person name="Diao Y."/>
            <person name="Lu Q."/>
            <person name="Zhao J."/>
            <person name="Cui S."/>
            <person name="Peng C."/>
            <person name="He B."/>
            <person name="Liu H."/>
        </authorList>
    </citation>
    <scope>NUCLEOTIDE SEQUENCE [LARGE SCALE GENOMIC DNA]</scope>
    <source>
        <strain evidence="2">Sdau11-99</strain>
    </source>
</reference>
<dbReference type="EMBL" id="WWBZ02000012">
    <property type="protein sequence ID" value="KAF4310922.1"/>
    <property type="molecule type" value="Genomic_DNA"/>
</dbReference>
<dbReference type="AlphaFoldDB" id="A0A8H4J0W6"/>
<comment type="caution">
    <text evidence="2">The sequence shown here is derived from an EMBL/GenBank/DDBJ whole genome shotgun (WGS) entry which is preliminary data.</text>
</comment>
<evidence type="ECO:0000256" key="1">
    <source>
        <dbReference type="SAM" id="MobiDB-lite"/>
    </source>
</evidence>
<proteinExistence type="predicted"/>
<evidence type="ECO:0000313" key="2">
    <source>
        <dbReference type="EMBL" id="KAF4310922.1"/>
    </source>
</evidence>
<protein>
    <submittedName>
        <fullName evidence="2">Uncharacterized protein</fullName>
    </submittedName>
</protein>
<feature type="compositionally biased region" description="Polar residues" evidence="1">
    <location>
        <begin position="1"/>
        <end position="16"/>
    </location>
</feature>
<accession>A0A8H4J0W6</accession>
<keyword evidence="3" id="KW-1185">Reference proteome</keyword>
<organism evidence="2 3">
    <name type="scientific">Botryosphaeria dothidea</name>
    <dbReference type="NCBI Taxonomy" id="55169"/>
    <lineage>
        <taxon>Eukaryota</taxon>
        <taxon>Fungi</taxon>
        <taxon>Dikarya</taxon>
        <taxon>Ascomycota</taxon>
        <taxon>Pezizomycotina</taxon>
        <taxon>Dothideomycetes</taxon>
        <taxon>Dothideomycetes incertae sedis</taxon>
        <taxon>Botryosphaeriales</taxon>
        <taxon>Botryosphaeriaceae</taxon>
        <taxon>Botryosphaeria</taxon>
    </lineage>
</organism>
<name>A0A8H4J0W6_9PEZI</name>
<feature type="compositionally biased region" description="Basic and acidic residues" evidence="1">
    <location>
        <begin position="17"/>
        <end position="27"/>
    </location>
</feature>
<feature type="region of interest" description="Disordered" evidence="1">
    <location>
        <begin position="1"/>
        <end position="27"/>
    </location>
</feature>
<sequence length="196" mass="22090">MPGSKASSNSDASLNSRELDATGSADERCAGPDNGLLKYLTITFRNLSIIANKSGTDYGDTFLSEIDPRRFFPWFRRNKYAKKCILHKVTGQVRPGEMIRVLYTTFQSSTNPQYSYWSSAAPVLVARRFFAYLPTIENLSLPSKMLLNSEDDIHFPTLTVTQPMCFVLRNKAPDNRPAFLQSKDDYAEQAGNEILE</sequence>
<gene>
    <name evidence="2" type="ORF">GTA08_BOTSDO13430</name>
</gene>